<dbReference type="EMBL" id="JARJCW010000034">
    <property type="protein sequence ID" value="KAJ7208194.1"/>
    <property type="molecule type" value="Genomic_DNA"/>
</dbReference>
<keyword evidence="3" id="KW-1185">Reference proteome</keyword>
<feature type="region of interest" description="Disordered" evidence="1">
    <location>
        <begin position="53"/>
        <end position="77"/>
    </location>
</feature>
<gene>
    <name evidence="2" type="ORF">GGX14DRAFT_395857</name>
</gene>
<dbReference type="AlphaFoldDB" id="A0AAD6YG43"/>
<dbReference type="Proteomes" id="UP001219525">
    <property type="component" value="Unassembled WGS sequence"/>
</dbReference>
<name>A0AAD6YG43_9AGAR</name>
<protein>
    <submittedName>
        <fullName evidence="2">Uncharacterized protein</fullName>
    </submittedName>
</protein>
<comment type="caution">
    <text evidence="2">The sequence shown here is derived from an EMBL/GenBank/DDBJ whole genome shotgun (WGS) entry which is preliminary data.</text>
</comment>
<evidence type="ECO:0000256" key="1">
    <source>
        <dbReference type="SAM" id="MobiDB-lite"/>
    </source>
</evidence>
<sequence>MQRPWSPRHSGGDELGVLSDGAHTSELGHIFFTLSPPPPPLRHMSLLALSRQASRRRPCNENLPGSPSPVTPSHGGFSTFSSPASPRAFGGTPPLVIPHTHAPFTVAQRVAFGERILKKFKIDEGKMGLIREYWETTHPEERGIFEFMMAAANHDETTALAIQTAEGWKPTAVQTSTIRKSAQLVVLLPDLAYFTGALGQLVVQAITSKIGHGFPTDTNEAAFETFVCAASRQVTLALSRLKTTIACSIADKKYPERPAIHLHELAEDILTTFAPKLKTKLSHSLDFYHHIAFLRHHVQKDHPSRAFWDNVDTDREEMNTASPEEYIRLDQERFPPRVNAPAYSLRPDIFGGAPKLWHEKLVKLAKAVTRVSPGSVKKRKRLAVEEEEEDQEEEEEHDEPLGGVLDFGQGEPTDEDTTGNPSRGEED</sequence>
<accession>A0AAD6YG43</accession>
<evidence type="ECO:0000313" key="3">
    <source>
        <dbReference type="Proteomes" id="UP001219525"/>
    </source>
</evidence>
<organism evidence="2 3">
    <name type="scientific">Mycena pura</name>
    <dbReference type="NCBI Taxonomy" id="153505"/>
    <lineage>
        <taxon>Eukaryota</taxon>
        <taxon>Fungi</taxon>
        <taxon>Dikarya</taxon>
        <taxon>Basidiomycota</taxon>
        <taxon>Agaricomycotina</taxon>
        <taxon>Agaricomycetes</taxon>
        <taxon>Agaricomycetidae</taxon>
        <taxon>Agaricales</taxon>
        <taxon>Marasmiineae</taxon>
        <taxon>Mycenaceae</taxon>
        <taxon>Mycena</taxon>
    </lineage>
</organism>
<feature type="region of interest" description="Disordered" evidence="1">
    <location>
        <begin position="1"/>
        <end position="20"/>
    </location>
</feature>
<feature type="region of interest" description="Disordered" evidence="1">
    <location>
        <begin position="375"/>
        <end position="427"/>
    </location>
</feature>
<feature type="compositionally biased region" description="Acidic residues" evidence="1">
    <location>
        <begin position="385"/>
        <end position="398"/>
    </location>
</feature>
<proteinExistence type="predicted"/>
<reference evidence="2" key="1">
    <citation type="submission" date="2023-03" db="EMBL/GenBank/DDBJ databases">
        <title>Massive genome expansion in bonnet fungi (Mycena s.s.) driven by repeated elements and novel gene families across ecological guilds.</title>
        <authorList>
            <consortium name="Lawrence Berkeley National Laboratory"/>
            <person name="Harder C.B."/>
            <person name="Miyauchi S."/>
            <person name="Viragh M."/>
            <person name="Kuo A."/>
            <person name="Thoen E."/>
            <person name="Andreopoulos B."/>
            <person name="Lu D."/>
            <person name="Skrede I."/>
            <person name="Drula E."/>
            <person name="Henrissat B."/>
            <person name="Morin E."/>
            <person name="Kohler A."/>
            <person name="Barry K."/>
            <person name="LaButti K."/>
            <person name="Morin E."/>
            <person name="Salamov A."/>
            <person name="Lipzen A."/>
            <person name="Mereny Z."/>
            <person name="Hegedus B."/>
            <person name="Baldrian P."/>
            <person name="Stursova M."/>
            <person name="Weitz H."/>
            <person name="Taylor A."/>
            <person name="Grigoriev I.V."/>
            <person name="Nagy L.G."/>
            <person name="Martin F."/>
            <person name="Kauserud H."/>
        </authorList>
    </citation>
    <scope>NUCLEOTIDE SEQUENCE</scope>
    <source>
        <strain evidence="2">9144</strain>
    </source>
</reference>
<evidence type="ECO:0000313" key="2">
    <source>
        <dbReference type="EMBL" id="KAJ7208194.1"/>
    </source>
</evidence>